<dbReference type="EMBL" id="MU157968">
    <property type="protein sequence ID" value="KAF9521986.1"/>
    <property type="molecule type" value="Genomic_DNA"/>
</dbReference>
<sequence length="87" mass="9862">HEPIKVPAHSSPFSMLEHEAVLWEALAMMNNEEVMPSRYGIQAEEWEGGAYPTTEDLVVGGSTDCIELSVEEWGPWAERWCRALFIL</sequence>
<dbReference type="Proteomes" id="UP000807306">
    <property type="component" value="Unassembled WGS sequence"/>
</dbReference>
<comment type="caution">
    <text evidence="1">The sequence shown here is derived from an EMBL/GenBank/DDBJ whole genome shotgun (WGS) entry which is preliminary data.</text>
</comment>
<evidence type="ECO:0000313" key="2">
    <source>
        <dbReference type="Proteomes" id="UP000807306"/>
    </source>
</evidence>
<protein>
    <submittedName>
        <fullName evidence="1">Uncharacterized protein</fullName>
    </submittedName>
</protein>
<gene>
    <name evidence="1" type="ORF">CPB83DRAFT_747079</name>
</gene>
<reference evidence="1" key="1">
    <citation type="submission" date="2020-11" db="EMBL/GenBank/DDBJ databases">
        <authorList>
            <consortium name="DOE Joint Genome Institute"/>
            <person name="Ahrendt S."/>
            <person name="Riley R."/>
            <person name="Andreopoulos W."/>
            <person name="Labutti K."/>
            <person name="Pangilinan J."/>
            <person name="Ruiz-Duenas F.J."/>
            <person name="Barrasa J.M."/>
            <person name="Sanchez-Garcia M."/>
            <person name="Camarero S."/>
            <person name="Miyauchi S."/>
            <person name="Serrano A."/>
            <person name="Linde D."/>
            <person name="Babiker R."/>
            <person name="Drula E."/>
            <person name="Ayuso-Fernandez I."/>
            <person name="Pacheco R."/>
            <person name="Padilla G."/>
            <person name="Ferreira P."/>
            <person name="Barriuso J."/>
            <person name="Kellner H."/>
            <person name="Castanera R."/>
            <person name="Alfaro M."/>
            <person name="Ramirez L."/>
            <person name="Pisabarro A.G."/>
            <person name="Kuo A."/>
            <person name="Tritt A."/>
            <person name="Lipzen A."/>
            <person name="He G."/>
            <person name="Yan M."/>
            <person name="Ng V."/>
            <person name="Cullen D."/>
            <person name="Martin F."/>
            <person name="Rosso M.-N."/>
            <person name="Henrissat B."/>
            <person name="Hibbett D."/>
            <person name="Martinez A.T."/>
            <person name="Grigoriev I.V."/>
        </authorList>
    </citation>
    <scope>NUCLEOTIDE SEQUENCE</scope>
    <source>
        <strain evidence="1">CBS 506.95</strain>
    </source>
</reference>
<dbReference type="AlphaFoldDB" id="A0A9P6JI31"/>
<name>A0A9P6JI31_9AGAR</name>
<evidence type="ECO:0000313" key="1">
    <source>
        <dbReference type="EMBL" id="KAF9521986.1"/>
    </source>
</evidence>
<proteinExistence type="predicted"/>
<keyword evidence="2" id="KW-1185">Reference proteome</keyword>
<feature type="non-terminal residue" evidence="1">
    <location>
        <position position="87"/>
    </location>
</feature>
<dbReference type="OrthoDB" id="3353107at2759"/>
<accession>A0A9P6JI31</accession>
<feature type="non-terminal residue" evidence="1">
    <location>
        <position position="1"/>
    </location>
</feature>
<organism evidence="1 2">
    <name type="scientific">Crepidotus variabilis</name>
    <dbReference type="NCBI Taxonomy" id="179855"/>
    <lineage>
        <taxon>Eukaryota</taxon>
        <taxon>Fungi</taxon>
        <taxon>Dikarya</taxon>
        <taxon>Basidiomycota</taxon>
        <taxon>Agaricomycotina</taxon>
        <taxon>Agaricomycetes</taxon>
        <taxon>Agaricomycetidae</taxon>
        <taxon>Agaricales</taxon>
        <taxon>Agaricineae</taxon>
        <taxon>Crepidotaceae</taxon>
        <taxon>Crepidotus</taxon>
    </lineage>
</organism>